<gene>
    <name evidence="1" type="ORF">P8935_03600</name>
</gene>
<dbReference type="RefSeq" id="WP_348263649.1">
    <property type="nucleotide sequence ID" value="NZ_CP121196.1"/>
</dbReference>
<proteinExistence type="predicted"/>
<accession>A0AAU7DKM6</accession>
<protein>
    <submittedName>
        <fullName evidence="1">Uncharacterized protein</fullName>
    </submittedName>
</protein>
<organism evidence="1">
    <name type="scientific">Telmatobacter sp. DSM 110680</name>
    <dbReference type="NCBI Taxonomy" id="3036704"/>
    <lineage>
        <taxon>Bacteria</taxon>
        <taxon>Pseudomonadati</taxon>
        <taxon>Acidobacteriota</taxon>
        <taxon>Terriglobia</taxon>
        <taxon>Terriglobales</taxon>
        <taxon>Acidobacteriaceae</taxon>
        <taxon>Telmatobacter</taxon>
    </lineage>
</organism>
<name>A0AAU7DKM6_9BACT</name>
<dbReference type="AlphaFoldDB" id="A0AAU7DKM6"/>
<sequence>MATAQLLPIYTKISQKILRKSGAQRLKARSNRFHGGNQYLVEGLDRFWLALRCPSHAWSWPRANHEERVQGFDSHQTCHKCLSRRMFNTQGWQIGPIYRHVTRNVTSR</sequence>
<reference evidence="1" key="1">
    <citation type="submission" date="2023-03" db="EMBL/GenBank/DDBJ databases">
        <title>Edaphobacter sp.</title>
        <authorList>
            <person name="Huber K.J."/>
            <person name="Papendorf J."/>
            <person name="Pilke C."/>
            <person name="Bunk B."/>
            <person name="Sproeer C."/>
            <person name="Pester M."/>
        </authorList>
    </citation>
    <scope>NUCLEOTIDE SEQUENCE</scope>
    <source>
        <strain evidence="1">DSM 110680</strain>
    </source>
</reference>
<dbReference type="EMBL" id="CP121196">
    <property type="protein sequence ID" value="XBH18424.1"/>
    <property type="molecule type" value="Genomic_DNA"/>
</dbReference>
<evidence type="ECO:0000313" key="1">
    <source>
        <dbReference type="EMBL" id="XBH18424.1"/>
    </source>
</evidence>